<evidence type="ECO:0000313" key="2">
    <source>
        <dbReference type="EMBL" id="WVT06759.1"/>
    </source>
</evidence>
<dbReference type="Proteomes" id="UP001432360">
    <property type="component" value="Plasmid pSchITTGS70d"/>
</dbReference>
<feature type="domain" description="HTH marR-type" evidence="1">
    <location>
        <begin position="19"/>
        <end position="151"/>
    </location>
</feature>
<accession>A0ABZ2BM41</accession>
<dbReference type="SUPFAM" id="SSF46785">
    <property type="entry name" value="Winged helix' DNA-binding domain"/>
    <property type="match status" value="1"/>
</dbReference>
<organism evidence="2 3">
    <name type="scientific">Sinorhizobium chiapasense</name>
    <dbReference type="NCBI Taxonomy" id="501572"/>
    <lineage>
        <taxon>Bacteria</taxon>
        <taxon>Pseudomonadati</taxon>
        <taxon>Pseudomonadota</taxon>
        <taxon>Alphaproteobacteria</taxon>
        <taxon>Hyphomicrobiales</taxon>
        <taxon>Rhizobiaceae</taxon>
        <taxon>Sinorhizobium/Ensifer group</taxon>
        <taxon>Sinorhizobium</taxon>
    </lineage>
</organism>
<sequence length="157" mass="16541">MASSEIKTADASVVGEVTSNCVMTRTRRMSRVITGIYDQALRPHGVNASQFSLLVLIAKLGGASRAEIGRANYQDRSTLTRNLAPLLSEGWVEEMASEAGGRSRPVFISETGKELLVSAAPAWRSAQAKARDLLGEEGVSAIVGVADSLPPGDLASL</sequence>
<keyword evidence="3" id="KW-1185">Reference proteome</keyword>
<protein>
    <submittedName>
        <fullName evidence="2">MarR family winged helix-turn-helix transcriptional regulator</fullName>
    </submittedName>
</protein>
<dbReference type="InterPro" id="IPR000835">
    <property type="entry name" value="HTH_MarR-typ"/>
</dbReference>
<dbReference type="EMBL" id="CP133152">
    <property type="protein sequence ID" value="WVT06759.1"/>
    <property type="molecule type" value="Genomic_DNA"/>
</dbReference>
<proteinExistence type="predicted"/>
<keyword evidence="2" id="KW-0614">Plasmid</keyword>
<evidence type="ECO:0000259" key="1">
    <source>
        <dbReference type="PROSITE" id="PS50995"/>
    </source>
</evidence>
<dbReference type="SMART" id="SM00347">
    <property type="entry name" value="HTH_MARR"/>
    <property type="match status" value="1"/>
</dbReference>
<evidence type="ECO:0000313" key="3">
    <source>
        <dbReference type="Proteomes" id="UP001432360"/>
    </source>
</evidence>
<dbReference type="PROSITE" id="PS50995">
    <property type="entry name" value="HTH_MARR_2"/>
    <property type="match status" value="1"/>
</dbReference>
<gene>
    <name evidence="2" type="ORF">RB548_28620</name>
</gene>
<dbReference type="Gene3D" id="1.10.10.10">
    <property type="entry name" value="Winged helix-like DNA-binding domain superfamily/Winged helix DNA-binding domain"/>
    <property type="match status" value="1"/>
</dbReference>
<name>A0ABZ2BM41_9HYPH</name>
<dbReference type="RefSeq" id="WP_331375781.1">
    <property type="nucleotide sequence ID" value="NZ_CP133152.1"/>
</dbReference>
<dbReference type="InterPro" id="IPR036388">
    <property type="entry name" value="WH-like_DNA-bd_sf"/>
</dbReference>
<dbReference type="Pfam" id="PF12802">
    <property type="entry name" value="MarR_2"/>
    <property type="match status" value="1"/>
</dbReference>
<geneLocation type="plasmid" evidence="2 3">
    <name>pSchITTGS70d</name>
</geneLocation>
<dbReference type="InterPro" id="IPR036390">
    <property type="entry name" value="WH_DNA-bd_sf"/>
</dbReference>
<reference evidence="2" key="1">
    <citation type="submission" date="2023-08" db="EMBL/GenBank/DDBJ databases">
        <title>Complete genome sequence of Sinorhizobium chiapanecum ITTG S70 isolated from Acaciella angustissima nodules in Chiapas-Mexico.</title>
        <authorList>
            <person name="Rincon-Rosales R."/>
            <person name="Rogel M.A."/>
            <person name="Rincon-Medina C.I."/>
            <person name="Guerrero G."/>
            <person name="Manzano-Gomez L.A."/>
            <person name="Lopez-Lopez A."/>
            <person name="Rincon Molina F.A."/>
            <person name="Martinez-Romero E."/>
        </authorList>
    </citation>
    <scope>NUCLEOTIDE SEQUENCE</scope>
    <source>
        <strain evidence="2">ITTG S70</strain>
        <plasmid evidence="2">pSchITTGS70d</plasmid>
    </source>
</reference>